<comment type="similarity">
    <text evidence="2">Belongs to the major facilitator superfamily. MFSD6 family.</text>
</comment>
<dbReference type="InterPro" id="IPR051717">
    <property type="entry name" value="MFS_MFSD6"/>
</dbReference>
<keyword evidence="5 6" id="KW-0472">Membrane</keyword>
<feature type="transmembrane region" description="Helical" evidence="6">
    <location>
        <begin position="589"/>
        <end position="610"/>
    </location>
</feature>
<feature type="transmembrane region" description="Helical" evidence="6">
    <location>
        <begin position="495"/>
        <end position="515"/>
    </location>
</feature>
<feature type="transmembrane region" description="Helical" evidence="6">
    <location>
        <begin position="55"/>
        <end position="75"/>
    </location>
</feature>
<dbReference type="InterPro" id="IPR024989">
    <property type="entry name" value="MFS_assoc_dom"/>
</dbReference>
<evidence type="ECO:0000256" key="2">
    <source>
        <dbReference type="ARBA" id="ARBA00005241"/>
    </source>
</evidence>
<feature type="transmembrane region" description="Helical" evidence="6">
    <location>
        <begin position="559"/>
        <end position="577"/>
    </location>
</feature>
<feature type="transmembrane region" description="Helical" evidence="6">
    <location>
        <begin position="377"/>
        <end position="398"/>
    </location>
</feature>
<dbReference type="PANTHER" id="PTHR16172">
    <property type="entry name" value="MAJOR FACILITATOR SUPERFAMILY DOMAIN-CONTAINING PROTEIN 6-LIKE"/>
    <property type="match status" value="1"/>
</dbReference>
<evidence type="ECO:0000256" key="3">
    <source>
        <dbReference type="ARBA" id="ARBA00022692"/>
    </source>
</evidence>
<feature type="transmembrane region" description="Helical" evidence="6">
    <location>
        <begin position="330"/>
        <end position="357"/>
    </location>
</feature>
<evidence type="ECO:0000313" key="9">
    <source>
        <dbReference type="Proteomes" id="UP001162162"/>
    </source>
</evidence>
<accession>A0AAV8XVM2</accession>
<comment type="caution">
    <text evidence="8">The sequence shown here is derived from an EMBL/GenBank/DDBJ whole genome shotgun (WGS) entry which is preliminary data.</text>
</comment>
<evidence type="ECO:0000313" key="8">
    <source>
        <dbReference type="EMBL" id="KAJ8942788.1"/>
    </source>
</evidence>
<evidence type="ECO:0000259" key="7">
    <source>
        <dbReference type="Pfam" id="PF12832"/>
    </source>
</evidence>
<dbReference type="PANTHER" id="PTHR16172:SF27">
    <property type="entry name" value="FI19426P1"/>
    <property type="match status" value="1"/>
</dbReference>
<dbReference type="InterPro" id="IPR036259">
    <property type="entry name" value="MFS_trans_sf"/>
</dbReference>
<dbReference type="EMBL" id="JAPWTK010000313">
    <property type="protein sequence ID" value="KAJ8942788.1"/>
    <property type="molecule type" value="Genomic_DNA"/>
</dbReference>
<dbReference type="Gene3D" id="1.20.1250.20">
    <property type="entry name" value="MFS general substrate transporter like domains"/>
    <property type="match status" value="2"/>
</dbReference>
<evidence type="ECO:0000256" key="5">
    <source>
        <dbReference type="ARBA" id="ARBA00023136"/>
    </source>
</evidence>
<dbReference type="AlphaFoldDB" id="A0AAV8XVM2"/>
<evidence type="ECO:0000256" key="4">
    <source>
        <dbReference type="ARBA" id="ARBA00022989"/>
    </source>
</evidence>
<keyword evidence="4 6" id="KW-1133">Transmembrane helix</keyword>
<keyword evidence="3 6" id="KW-0812">Transmembrane</keyword>
<organism evidence="8 9">
    <name type="scientific">Aromia moschata</name>
    <dbReference type="NCBI Taxonomy" id="1265417"/>
    <lineage>
        <taxon>Eukaryota</taxon>
        <taxon>Metazoa</taxon>
        <taxon>Ecdysozoa</taxon>
        <taxon>Arthropoda</taxon>
        <taxon>Hexapoda</taxon>
        <taxon>Insecta</taxon>
        <taxon>Pterygota</taxon>
        <taxon>Neoptera</taxon>
        <taxon>Endopterygota</taxon>
        <taxon>Coleoptera</taxon>
        <taxon>Polyphaga</taxon>
        <taxon>Cucujiformia</taxon>
        <taxon>Chrysomeloidea</taxon>
        <taxon>Cerambycidae</taxon>
        <taxon>Cerambycinae</taxon>
        <taxon>Callichromatini</taxon>
        <taxon>Aromia</taxon>
    </lineage>
</organism>
<name>A0AAV8XVM2_9CUCU</name>
<evidence type="ECO:0000256" key="6">
    <source>
        <dbReference type="SAM" id="Phobius"/>
    </source>
</evidence>
<evidence type="ECO:0000256" key="1">
    <source>
        <dbReference type="ARBA" id="ARBA00004141"/>
    </source>
</evidence>
<feature type="transmembrane region" description="Helical" evidence="6">
    <location>
        <begin position="96"/>
        <end position="119"/>
    </location>
</feature>
<proteinExistence type="inferred from homology"/>
<gene>
    <name evidence="8" type="ORF">NQ318_013003</name>
</gene>
<reference evidence="8" key="1">
    <citation type="journal article" date="2023" name="Insect Mol. Biol.">
        <title>Genome sequencing provides insights into the evolution of gene families encoding plant cell wall-degrading enzymes in longhorned beetles.</title>
        <authorList>
            <person name="Shin N.R."/>
            <person name="Okamura Y."/>
            <person name="Kirsch R."/>
            <person name="Pauchet Y."/>
        </authorList>
    </citation>
    <scope>NUCLEOTIDE SEQUENCE</scope>
    <source>
        <strain evidence="8">AMC_N1</strain>
    </source>
</reference>
<feature type="transmembrane region" description="Helical" evidence="6">
    <location>
        <begin position="622"/>
        <end position="641"/>
    </location>
</feature>
<dbReference type="Pfam" id="PF12832">
    <property type="entry name" value="MFS_1_like"/>
    <property type="match status" value="1"/>
</dbReference>
<feature type="domain" description="Major facilitator superfamily associated" evidence="7">
    <location>
        <begin position="11"/>
        <end position="611"/>
    </location>
</feature>
<protein>
    <recommendedName>
        <fullName evidence="7">Major facilitator superfamily associated domain-containing protein</fullName>
    </recommendedName>
</protein>
<keyword evidence="9" id="KW-1185">Reference proteome</keyword>
<feature type="transmembrane region" description="Helical" evidence="6">
    <location>
        <begin position="404"/>
        <end position="427"/>
    </location>
</feature>
<feature type="transmembrane region" description="Helical" evidence="6">
    <location>
        <begin position="12"/>
        <end position="35"/>
    </location>
</feature>
<dbReference type="GO" id="GO:0016020">
    <property type="term" value="C:membrane"/>
    <property type="evidence" value="ECO:0007669"/>
    <property type="project" value="UniProtKB-SubCell"/>
</dbReference>
<sequence length="688" mass="76228">MKYINSSLITLKCVLFLFFGENRCIFIFLAIGSLFPFLPLHMDNTIGLSKDESVLVSIVAPLIALIGPLVAAPLADRLAGGFGGAPRSKTGQYLRVMITVCLILSTVFYWLLLAIPPIIRNPPEVTFVCDRQGGFVIQNRCAADNTCYNWGSFRGSVLVTNCTYACNSSLSSNSTPTEITTQFPDEEETTEFSGEVDFYGSGNGPVEPEPLVYKDYNQPGLGQIPLYIPPPHMCYRNVSGETVCEVFTKESRPINFKIGLEASVDDSEEEPCKYPISGEFECRIPEPVIENLTSYQEDCHPNIVCAIYEPYKTKNGLLSTSQCVNDNASFWLYLFIRSAGDIFTAAAVALLATAVVIATEKRLQSSKWSRGDVGKQFAAGALGFGIFAPIIGGIASSGSGANKYMFLDISLICFTVLMLVAALILLIDGNMPLSPPEWWWHTRCGLLALPMSSVRKYGLEIGALGIVLFLLGVFWNAIDSFLPWRVVYIEETQYLIIGLTITIAALPAVVFLIFAEKIVDYCGHSNILIFCFVNYICHHLALMYINTVGYFLLCEWMEMFTLHIMYITAVLYLRHLVPRKFTACGQALPIIAHFCLGRCFGALFGGMAFTENRNDFHIVHRAFTIAAAVVAVIYFVVYHFYMKPKCAAPMHLPPDPAPAVVQSMNGNGAYTPLRVYHNSKSKKGHFRY</sequence>
<comment type="subcellular location">
    <subcellularLocation>
        <location evidence="1">Membrane</location>
        <topology evidence="1">Multi-pass membrane protein</topology>
    </subcellularLocation>
</comment>
<dbReference type="Proteomes" id="UP001162162">
    <property type="component" value="Unassembled WGS sequence"/>
</dbReference>
<feature type="transmembrane region" description="Helical" evidence="6">
    <location>
        <begin position="527"/>
        <end position="553"/>
    </location>
</feature>
<feature type="transmembrane region" description="Helical" evidence="6">
    <location>
        <begin position="457"/>
        <end position="475"/>
    </location>
</feature>
<dbReference type="SUPFAM" id="SSF103473">
    <property type="entry name" value="MFS general substrate transporter"/>
    <property type="match status" value="2"/>
</dbReference>